<gene>
    <name evidence="1" type="ORF">SAMN05216188_110153</name>
</gene>
<reference evidence="2" key="1">
    <citation type="submission" date="2016-10" db="EMBL/GenBank/DDBJ databases">
        <authorList>
            <person name="Varghese N."/>
            <person name="Submissions S."/>
        </authorList>
    </citation>
    <scope>NUCLEOTIDE SEQUENCE [LARGE SCALE GENOMIC DNA]</scope>
    <source>
        <strain evidence="2">CGMCC 4.3525</strain>
    </source>
</reference>
<organism evidence="1 2">
    <name type="scientific">Lentzea xinjiangensis</name>
    <dbReference type="NCBI Taxonomy" id="402600"/>
    <lineage>
        <taxon>Bacteria</taxon>
        <taxon>Bacillati</taxon>
        <taxon>Actinomycetota</taxon>
        <taxon>Actinomycetes</taxon>
        <taxon>Pseudonocardiales</taxon>
        <taxon>Pseudonocardiaceae</taxon>
        <taxon>Lentzea</taxon>
    </lineage>
</organism>
<keyword evidence="2" id="KW-1185">Reference proteome</keyword>
<dbReference type="AlphaFoldDB" id="A0A1H9NDI5"/>
<accession>A0A1H9NDI5</accession>
<dbReference type="Proteomes" id="UP000199352">
    <property type="component" value="Unassembled WGS sequence"/>
</dbReference>
<name>A0A1H9NDI5_9PSEU</name>
<evidence type="ECO:0000313" key="1">
    <source>
        <dbReference type="EMBL" id="SER34014.1"/>
    </source>
</evidence>
<dbReference type="OrthoDB" id="5167319at2"/>
<sequence>MPERGSAVARKRPPLFAELVVRPLDAAQPDALLRWPDPERYDDVRTRISVACLQAVRYATEDDALLRVAEWMFLFRDRGGLNDLYD</sequence>
<evidence type="ECO:0000313" key="2">
    <source>
        <dbReference type="Proteomes" id="UP000199352"/>
    </source>
</evidence>
<proteinExistence type="predicted"/>
<dbReference type="EMBL" id="FOFR01000010">
    <property type="protein sequence ID" value="SER34014.1"/>
    <property type="molecule type" value="Genomic_DNA"/>
</dbReference>
<protein>
    <submittedName>
        <fullName evidence="1">Uncharacterized protein</fullName>
    </submittedName>
</protein>
<dbReference type="RefSeq" id="WP_089953467.1">
    <property type="nucleotide sequence ID" value="NZ_FOFR01000010.1"/>
</dbReference>